<accession>A0A834AYS2</accession>
<evidence type="ECO:0000313" key="2">
    <source>
        <dbReference type="EMBL" id="KAF6119698.1"/>
    </source>
</evidence>
<evidence type="ECO:0000313" key="3">
    <source>
        <dbReference type="Proteomes" id="UP000664940"/>
    </source>
</evidence>
<gene>
    <name evidence="2" type="ORF">HJG60_010146</name>
</gene>
<dbReference type="EMBL" id="JABVXQ010000003">
    <property type="protein sequence ID" value="KAF6119698.1"/>
    <property type="molecule type" value="Genomic_DNA"/>
</dbReference>
<organism evidence="2 3">
    <name type="scientific">Phyllostomus discolor</name>
    <name type="common">pale spear-nosed bat</name>
    <dbReference type="NCBI Taxonomy" id="89673"/>
    <lineage>
        <taxon>Eukaryota</taxon>
        <taxon>Metazoa</taxon>
        <taxon>Chordata</taxon>
        <taxon>Craniata</taxon>
        <taxon>Vertebrata</taxon>
        <taxon>Euteleostomi</taxon>
        <taxon>Mammalia</taxon>
        <taxon>Eutheria</taxon>
        <taxon>Laurasiatheria</taxon>
        <taxon>Chiroptera</taxon>
        <taxon>Yangochiroptera</taxon>
        <taxon>Phyllostomidae</taxon>
        <taxon>Phyllostominae</taxon>
        <taxon>Phyllostomus</taxon>
    </lineage>
</organism>
<reference evidence="2 3" key="1">
    <citation type="journal article" date="2020" name="Nature">
        <title>Six reference-quality genomes reveal evolution of bat adaptations.</title>
        <authorList>
            <person name="Jebb D."/>
            <person name="Huang Z."/>
            <person name="Pippel M."/>
            <person name="Hughes G.M."/>
            <person name="Lavrichenko K."/>
            <person name="Devanna P."/>
            <person name="Winkler S."/>
            <person name="Jermiin L.S."/>
            <person name="Skirmuntt E.C."/>
            <person name="Katzourakis A."/>
            <person name="Burkitt-Gray L."/>
            <person name="Ray D.A."/>
            <person name="Sullivan K.A.M."/>
            <person name="Roscito J.G."/>
            <person name="Kirilenko B.M."/>
            <person name="Davalos L.M."/>
            <person name="Corthals A.P."/>
            <person name="Power M.L."/>
            <person name="Jones G."/>
            <person name="Ransome R.D."/>
            <person name="Dechmann D.K.N."/>
            <person name="Locatelli A.G."/>
            <person name="Puechmaille S.J."/>
            <person name="Fedrigo O."/>
            <person name="Jarvis E.D."/>
            <person name="Hiller M."/>
            <person name="Vernes S.C."/>
            <person name="Myers E.W."/>
            <person name="Teeling E.C."/>
        </authorList>
    </citation>
    <scope>NUCLEOTIDE SEQUENCE [LARGE SCALE GENOMIC DNA]</scope>
    <source>
        <strain evidence="2">Bat1K_MPI-CBG_1</strain>
    </source>
</reference>
<feature type="region of interest" description="Disordered" evidence="1">
    <location>
        <begin position="56"/>
        <end position="100"/>
    </location>
</feature>
<dbReference type="Proteomes" id="UP000664940">
    <property type="component" value="Unassembled WGS sequence"/>
</dbReference>
<name>A0A834AYS2_9CHIR</name>
<evidence type="ECO:0000256" key="1">
    <source>
        <dbReference type="SAM" id="MobiDB-lite"/>
    </source>
</evidence>
<proteinExistence type="predicted"/>
<protein>
    <submittedName>
        <fullName evidence="2">Uncharacterized protein</fullName>
    </submittedName>
</protein>
<dbReference type="AlphaFoldDB" id="A0A834AYS2"/>
<comment type="caution">
    <text evidence="2">The sequence shown here is derived from an EMBL/GenBank/DDBJ whole genome shotgun (WGS) entry which is preliminary data.</text>
</comment>
<sequence length="123" mass="13658">MPFIPPLLNLVWITTARPYSSPLPGLDQWPNLKIRGACRPTARSLLDTRVKQLGERGAKAGAGRGRGCWHFLRESPSPVPRGRKSPPGLALPPPLDCRPPLRLWWRKEPIFRPRARSGGGSDP</sequence>